<evidence type="ECO:0000313" key="3">
    <source>
        <dbReference type="Proteomes" id="UP001233271"/>
    </source>
</evidence>
<dbReference type="PANTHER" id="PTHR31126">
    <property type="entry name" value="TYROSINE-PROTEIN PHOSPHATASE"/>
    <property type="match status" value="1"/>
</dbReference>
<dbReference type="PANTHER" id="PTHR31126:SF73">
    <property type="entry name" value="TYROSINE SPECIFIC PROTEIN PHOSPHATASES DOMAIN-CONTAINING PROTEIN"/>
    <property type="match status" value="1"/>
</dbReference>
<name>A0AA48L801_9TREE</name>
<protein>
    <recommendedName>
        <fullName evidence="1">Tyrosine specific protein phosphatases domain-containing protein</fullName>
    </recommendedName>
</protein>
<dbReference type="InterPro" id="IPR029021">
    <property type="entry name" value="Prot-tyrosine_phosphatase-like"/>
</dbReference>
<dbReference type="RefSeq" id="XP_060458833.1">
    <property type="nucleotide sequence ID" value="XM_060602439.1"/>
</dbReference>
<dbReference type="SUPFAM" id="SSF52799">
    <property type="entry name" value="(Phosphotyrosine protein) phosphatases II"/>
    <property type="match status" value="1"/>
</dbReference>
<proteinExistence type="predicted"/>
<reference evidence="2" key="1">
    <citation type="journal article" date="2023" name="BMC Genomics">
        <title>Chromosome-level genome assemblies of Cutaneotrichosporon spp. (Trichosporonales, Basidiomycota) reveal imbalanced evolution between nucleotide sequences and chromosome synteny.</title>
        <authorList>
            <person name="Kobayashi Y."/>
            <person name="Kayamori A."/>
            <person name="Aoki K."/>
            <person name="Shiwa Y."/>
            <person name="Matsutani M."/>
            <person name="Fujita N."/>
            <person name="Sugita T."/>
            <person name="Iwasaki W."/>
            <person name="Tanaka N."/>
            <person name="Takashima M."/>
        </authorList>
    </citation>
    <scope>NUCLEOTIDE SEQUENCE</scope>
    <source>
        <strain evidence="2">HIS019</strain>
    </source>
</reference>
<dbReference type="PROSITE" id="PS00383">
    <property type="entry name" value="TYR_PHOSPHATASE_1"/>
    <property type="match status" value="1"/>
</dbReference>
<accession>A0AA48L801</accession>
<dbReference type="Pfam" id="PF13350">
    <property type="entry name" value="Y_phosphatase3"/>
    <property type="match status" value="1"/>
</dbReference>
<organism evidence="2 3">
    <name type="scientific">Cutaneotrichosporon cavernicola</name>
    <dbReference type="NCBI Taxonomy" id="279322"/>
    <lineage>
        <taxon>Eukaryota</taxon>
        <taxon>Fungi</taxon>
        <taxon>Dikarya</taxon>
        <taxon>Basidiomycota</taxon>
        <taxon>Agaricomycotina</taxon>
        <taxon>Tremellomycetes</taxon>
        <taxon>Trichosporonales</taxon>
        <taxon>Trichosporonaceae</taxon>
        <taxon>Cutaneotrichosporon</taxon>
    </lineage>
</organism>
<sequence length="291" mass="32191">MPLTREQLVDLTLTDIREPIAAELMAKAVTAPPFVTGAPRILNLRDLGGAPGSRVRPGLVYRSATLAGETPKDTAESIEWLSKNVRKVYDLRREKEREASPDPDAVGVENFWRQPSSAYGAPRPDLFTIGDGTVGWKHQYMVIAAGYRETFRNVLEHIRDRPDVPILIHCTAGRDRTGVLSGLLQALAGTSPDDVKLDYMLSRVGIETQRERLLSVIMAGVGSHFNGPDDPGLYNLSSLRPQFWTAFLEGLEDKYGGWEGYATSQDGLGFSAADLDQIRRNLRGEDVRSRL</sequence>
<dbReference type="Proteomes" id="UP001233271">
    <property type="component" value="Chromosome 6"/>
</dbReference>
<evidence type="ECO:0000313" key="2">
    <source>
        <dbReference type="EMBL" id="BEI93568.1"/>
    </source>
</evidence>
<keyword evidence="3" id="KW-1185">Reference proteome</keyword>
<dbReference type="KEGG" id="ccac:CcaHIS019_0600270"/>
<feature type="domain" description="Tyrosine specific protein phosphatases" evidence="1">
    <location>
        <begin position="149"/>
        <end position="214"/>
    </location>
</feature>
<gene>
    <name evidence="2" type="ORF">CcaverHIS019_0600270</name>
</gene>
<dbReference type="Gene3D" id="3.90.190.10">
    <property type="entry name" value="Protein tyrosine phosphatase superfamily"/>
    <property type="match status" value="1"/>
</dbReference>
<dbReference type="GO" id="GO:0004721">
    <property type="term" value="F:phosphoprotein phosphatase activity"/>
    <property type="evidence" value="ECO:0007669"/>
    <property type="project" value="InterPro"/>
</dbReference>
<dbReference type="EMBL" id="AP028217">
    <property type="protein sequence ID" value="BEI93568.1"/>
    <property type="molecule type" value="Genomic_DNA"/>
</dbReference>
<dbReference type="InterPro" id="IPR000387">
    <property type="entry name" value="Tyr_Pase_dom"/>
</dbReference>
<evidence type="ECO:0000259" key="1">
    <source>
        <dbReference type="PROSITE" id="PS50056"/>
    </source>
</evidence>
<dbReference type="GeneID" id="85497438"/>
<dbReference type="InterPro" id="IPR026893">
    <property type="entry name" value="Tyr/Ser_Pase_IphP-type"/>
</dbReference>
<dbReference type="InterPro" id="IPR016130">
    <property type="entry name" value="Tyr_Pase_AS"/>
</dbReference>
<dbReference type="PROSITE" id="PS50056">
    <property type="entry name" value="TYR_PHOSPHATASE_2"/>
    <property type="match status" value="1"/>
</dbReference>
<dbReference type="AlphaFoldDB" id="A0AA48L801"/>